<accession>X1ET90</accession>
<sequence>IYRNLCYRGTMEIVYEDKEKTKIKEIKMSEEDSTVYYKFQELIRNAKITIHEAIKDQKRNDYNKARETLHWVLSQKDVWLRKFMQERGLYLREVEFDPSQAMWGG</sequence>
<comment type="caution">
    <text evidence="1">The sequence shown here is derived from an EMBL/GenBank/DDBJ whole genome shotgun (WGS) entry which is preliminary data.</text>
</comment>
<feature type="non-terminal residue" evidence="1">
    <location>
        <position position="1"/>
    </location>
</feature>
<gene>
    <name evidence="1" type="ORF">S03H2_13215</name>
</gene>
<dbReference type="AlphaFoldDB" id="X1ET90"/>
<evidence type="ECO:0000313" key="1">
    <source>
        <dbReference type="EMBL" id="GAH35807.1"/>
    </source>
</evidence>
<organism evidence="1">
    <name type="scientific">marine sediment metagenome</name>
    <dbReference type="NCBI Taxonomy" id="412755"/>
    <lineage>
        <taxon>unclassified sequences</taxon>
        <taxon>metagenomes</taxon>
        <taxon>ecological metagenomes</taxon>
    </lineage>
</organism>
<name>X1ET90_9ZZZZ</name>
<proteinExistence type="predicted"/>
<protein>
    <submittedName>
        <fullName evidence="1">Uncharacterized protein</fullName>
    </submittedName>
</protein>
<reference evidence="1" key="1">
    <citation type="journal article" date="2014" name="Front. Microbiol.">
        <title>High frequency of phylogenetically diverse reductive dehalogenase-homologous genes in deep subseafloor sedimentary metagenomes.</title>
        <authorList>
            <person name="Kawai M."/>
            <person name="Futagami T."/>
            <person name="Toyoda A."/>
            <person name="Takaki Y."/>
            <person name="Nishi S."/>
            <person name="Hori S."/>
            <person name="Arai W."/>
            <person name="Tsubouchi T."/>
            <person name="Morono Y."/>
            <person name="Uchiyama I."/>
            <person name="Ito T."/>
            <person name="Fujiyama A."/>
            <person name="Inagaki F."/>
            <person name="Takami H."/>
        </authorList>
    </citation>
    <scope>NUCLEOTIDE SEQUENCE</scope>
    <source>
        <strain evidence="1">Expedition CK06-06</strain>
    </source>
</reference>
<dbReference type="EMBL" id="BARU01006709">
    <property type="protein sequence ID" value="GAH35807.1"/>
    <property type="molecule type" value="Genomic_DNA"/>
</dbReference>